<feature type="compositionally biased region" description="Low complexity" evidence="1">
    <location>
        <begin position="1"/>
        <end position="27"/>
    </location>
</feature>
<proteinExistence type="predicted"/>
<evidence type="ECO:0008006" key="4">
    <source>
        <dbReference type="Google" id="ProtNLM"/>
    </source>
</evidence>
<evidence type="ECO:0000313" key="3">
    <source>
        <dbReference type="Proteomes" id="UP001501427"/>
    </source>
</evidence>
<reference evidence="2 3" key="1">
    <citation type="journal article" date="2019" name="Int. J. Syst. Evol. Microbiol.">
        <title>The Global Catalogue of Microorganisms (GCM) 10K type strain sequencing project: providing services to taxonomists for standard genome sequencing and annotation.</title>
        <authorList>
            <consortium name="The Broad Institute Genomics Platform"/>
            <consortium name="The Broad Institute Genome Sequencing Center for Infectious Disease"/>
            <person name="Wu L."/>
            <person name="Ma J."/>
        </authorList>
    </citation>
    <scope>NUCLEOTIDE SEQUENCE [LARGE SCALE GENOMIC DNA]</scope>
    <source>
        <strain evidence="2 3">JCM 10667</strain>
    </source>
</reference>
<accession>A0ABN1EXW9</accession>
<feature type="region of interest" description="Disordered" evidence="1">
    <location>
        <begin position="50"/>
        <end position="78"/>
    </location>
</feature>
<dbReference type="EMBL" id="BAAAHD010000043">
    <property type="protein sequence ID" value="GAA0577266.1"/>
    <property type="molecule type" value="Genomic_DNA"/>
</dbReference>
<sequence length="78" mass="8181">MVTATAMVTATGTGTATGTATGTGTTTADRERIPGIRRLARFWRYGGCPRSLGQPPPVAGRFAQGRAHSNARNRHDSP</sequence>
<evidence type="ECO:0000313" key="2">
    <source>
        <dbReference type="EMBL" id="GAA0577266.1"/>
    </source>
</evidence>
<comment type="caution">
    <text evidence="2">The sequence shown here is derived from an EMBL/GenBank/DDBJ whole genome shotgun (WGS) entry which is preliminary data.</text>
</comment>
<organism evidence="2 3">
    <name type="scientific">Actinomadura livida</name>
    <dbReference type="NCBI Taxonomy" id="79909"/>
    <lineage>
        <taxon>Bacteria</taxon>
        <taxon>Bacillati</taxon>
        <taxon>Actinomycetota</taxon>
        <taxon>Actinomycetes</taxon>
        <taxon>Streptosporangiales</taxon>
        <taxon>Thermomonosporaceae</taxon>
        <taxon>Actinomadura</taxon>
    </lineage>
</organism>
<name>A0ABN1EXW9_9ACTN</name>
<keyword evidence="3" id="KW-1185">Reference proteome</keyword>
<dbReference type="Proteomes" id="UP001501427">
    <property type="component" value="Unassembled WGS sequence"/>
</dbReference>
<gene>
    <name evidence="2" type="ORF">GCM10009546_44650</name>
</gene>
<evidence type="ECO:0000256" key="1">
    <source>
        <dbReference type="SAM" id="MobiDB-lite"/>
    </source>
</evidence>
<feature type="region of interest" description="Disordered" evidence="1">
    <location>
        <begin position="1"/>
        <end position="33"/>
    </location>
</feature>
<protein>
    <recommendedName>
        <fullName evidence="4">Secreted protein</fullName>
    </recommendedName>
</protein>